<organism evidence="1 2">
    <name type="scientific">Sphingobacterium alkalisoli</name>
    <dbReference type="NCBI Taxonomy" id="1874115"/>
    <lineage>
        <taxon>Bacteria</taxon>
        <taxon>Pseudomonadati</taxon>
        <taxon>Bacteroidota</taxon>
        <taxon>Sphingobacteriia</taxon>
        <taxon>Sphingobacteriales</taxon>
        <taxon>Sphingobacteriaceae</taxon>
        <taxon>Sphingobacterium</taxon>
    </lineage>
</organism>
<proteinExistence type="predicted"/>
<dbReference type="EMBL" id="SUKA01000001">
    <property type="protein sequence ID" value="TJY67719.1"/>
    <property type="molecule type" value="Genomic_DNA"/>
</dbReference>
<reference evidence="1 2" key="1">
    <citation type="submission" date="2019-04" db="EMBL/GenBank/DDBJ databases">
        <title>Sphingobacterium olei sp. nov., isolated from oil-contaminated soil.</title>
        <authorList>
            <person name="Liu B."/>
        </authorList>
    </citation>
    <scope>NUCLEOTIDE SEQUENCE [LARGE SCALE GENOMIC DNA]</scope>
    <source>
        <strain evidence="1 2">Y3L14</strain>
    </source>
</reference>
<sequence>MDDYANIRLPYKFNGSETIEAHKTLSFNLYYMLSFNKIYNNVDPFCLVIDNVNQVFMFEHFFKAKNVKIFCFVDMQTILDEKEKVLSLNPKCIILSPNDNCLSLIRQMGLENIIHIFPYYRAADIRLKVKIKYKFIWVSHEKEIELHRLELIKSKEKIIFCGTIDLNKIPVEFLLKDNLFFLNYRSIDLLYNLAASVDKVFCPSEYVALCTILILGEKNVLYTYENLSDLINGKFLDINKADIPELDNDKDILCKKLLEILHY</sequence>
<comment type="caution">
    <text evidence="1">The sequence shown here is derived from an EMBL/GenBank/DDBJ whole genome shotgun (WGS) entry which is preliminary data.</text>
</comment>
<evidence type="ECO:0000313" key="2">
    <source>
        <dbReference type="Proteomes" id="UP000309872"/>
    </source>
</evidence>
<dbReference type="AlphaFoldDB" id="A0A4V5LYS6"/>
<gene>
    <name evidence="1" type="ORF">FAZ19_00185</name>
</gene>
<protein>
    <submittedName>
        <fullName evidence="1">Uncharacterized protein</fullName>
    </submittedName>
</protein>
<accession>A0A4V5LYS6</accession>
<dbReference type="Proteomes" id="UP000309872">
    <property type="component" value="Unassembled WGS sequence"/>
</dbReference>
<name>A0A4V5LYS6_9SPHI</name>
<evidence type="ECO:0000313" key="1">
    <source>
        <dbReference type="EMBL" id="TJY67719.1"/>
    </source>
</evidence>
<keyword evidence="2" id="KW-1185">Reference proteome</keyword>
<dbReference type="RefSeq" id="WP_136818586.1">
    <property type="nucleotide sequence ID" value="NZ_BMJX01000001.1"/>
</dbReference>